<protein>
    <recommendedName>
        <fullName evidence="1">SAF domain-containing protein</fullName>
    </recommendedName>
</protein>
<dbReference type="InterPro" id="IPR036732">
    <property type="entry name" value="AFP_Neu5c_C_sf"/>
</dbReference>
<gene>
    <name evidence="2" type="ORF">IPL58_03725</name>
</gene>
<dbReference type="InterPro" id="IPR013974">
    <property type="entry name" value="SAF"/>
</dbReference>
<dbReference type="EMBL" id="JADJUC010000003">
    <property type="protein sequence ID" value="MBK8523299.1"/>
    <property type="molecule type" value="Genomic_DNA"/>
</dbReference>
<dbReference type="Gene3D" id="3.90.1210.10">
    <property type="entry name" value="Antifreeze-like/N-acetylneuraminic acid synthase C-terminal domain"/>
    <property type="match status" value="1"/>
</dbReference>
<proteinExistence type="predicted"/>
<evidence type="ECO:0000259" key="1">
    <source>
        <dbReference type="Pfam" id="PF08666"/>
    </source>
</evidence>
<organism evidence="2 3">
    <name type="scientific">Candidatus Proximibacter danicus</name>
    <dbReference type="NCBI Taxonomy" id="2954365"/>
    <lineage>
        <taxon>Bacteria</taxon>
        <taxon>Pseudomonadati</taxon>
        <taxon>Pseudomonadota</taxon>
        <taxon>Betaproteobacteria</taxon>
        <taxon>Candidatus Proximibacter</taxon>
    </lineage>
</organism>
<dbReference type="Pfam" id="PF08666">
    <property type="entry name" value="SAF"/>
    <property type="match status" value="1"/>
</dbReference>
<name>A0A9D7K0V2_9PROT</name>
<comment type="caution">
    <text evidence="2">The sequence shown here is derived from an EMBL/GenBank/DDBJ whole genome shotgun (WGS) entry which is preliminary data.</text>
</comment>
<feature type="domain" description="SAF" evidence="1">
    <location>
        <begin position="3"/>
        <end position="43"/>
    </location>
</feature>
<dbReference type="CDD" id="cd11615">
    <property type="entry name" value="SAF_NeuB_like"/>
    <property type="match status" value="1"/>
</dbReference>
<dbReference type="InterPro" id="IPR057736">
    <property type="entry name" value="SAF_PseI/NeuA/NeuB"/>
</dbReference>
<dbReference type="Proteomes" id="UP000886689">
    <property type="component" value="Unassembled WGS sequence"/>
</dbReference>
<sequence>MNADMLIAQRPGTGCPPSEMNQIVGRIAHRAIAAGELVLHEMLLDSVAGSR</sequence>
<dbReference type="AlphaFoldDB" id="A0A9D7K0V2"/>
<accession>A0A9D7K0V2</accession>
<reference evidence="2" key="1">
    <citation type="submission" date="2020-10" db="EMBL/GenBank/DDBJ databases">
        <title>Connecting structure to function with the recovery of over 1000 high-quality activated sludge metagenome-assembled genomes encoding full-length rRNA genes using long-read sequencing.</title>
        <authorList>
            <person name="Singleton C.M."/>
            <person name="Petriglieri F."/>
            <person name="Kristensen J.M."/>
            <person name="Kirkegaard R.H."/>
            <person name="Michaelsen T.Y."/>
            <person name="Andersen M.H."/>
            <person name="Karst S.M."/>
            <person name="Dueholm M.S."/>
            <person name="Nielsen P.H."/>
            <person name="Albertsen M."/>
        </authorList>
    </citation>
    <scope>NUCLEOTIDE SEQUENCE</scope>
    <source>
        <strain evidence="2">Hirt_18-Q3-R61-65_BATAC.395</strain>
    </source>
</reference>
<evidence type="ECO:0000313" key="3">
    <source>
        <dbReference type="Proteomes" id="UP000886689"/>
    </source>
</evidence>
<evidence type="ECO:0000313" key="2">
    <source>
        <dbReference type="EMBL" id="MBK8523299.1"/>
    </source>
</evidence>
<dbReference type="SUPFAM" id="SSF51269">
    <property type="entry name" value="AFP III-like domain"/>
    <property type="match status" value="1"/>
</dbReference>